<name>A0AAN5CK53_9BILA</name>
<evidence type="ECO:0000313" key="1">
    <source>
        <dbReference type="EMBL" id="GMR45920.1"/>
    </source>
</evidence>
<feature type="non-terminal residue" evidence="1">
    <location>
        <position position="1"/>
    </location>
</feature>
<accession>A0AAN5CK53</accession>
<protein>
    <submittedName>
        <fullName evidence="1">Uncharacterized protein</fullName>
    </submittedName>
</protein>
<gene>
    <name evidence="1" type="ORF">PMAYCL1PPCAC_16115</name>
</gene>
<dbReference type="AlphaFoldDB" id="A0AAN5CK53"/>
<organism evidence="1 2">
    <name type="scientific">Pristionchus mayeri</name>
    <dbReference type="NCBI Taxonomy" id="1317129"/>
    <lineage>
        <taxon>Eukaryota</taxon>
        <taxon>Metazoa</taxon>
        <taxon>Ecdysozoa</taxon>
        <taxon>Nematoda</taxon>
        <taxon>Chromadorea</taxon>
        <taxon>Rhabditida</taxon>
        <taxon>Rhabditina</taxon>
        <taxon>Diplogasteromorpha</taxon>
        <taxon>Diplogasteroidea</taxon>
        <taxon>Neodiplogasteridae</taxon>
        <taxon>Pristionchus</taxon>
    </lineage>
</organism>
<keyword evidence="2" id="KW-1185">Reference proteome</keyword>
<proteinExistence type="predicted"/>
<sequence length="297" mass="32799">SGCTSPLFRNILLLVPSLPIRNPCTSSQSVGCPIVAGMQNDNPSLDALPWPPFNRICNHLRTDGDCENLANFSVVSRSFRSGVKEFMKRANNRPGLDLVKVARTGAGLEVEIRLYPSNIPFYDLDALDSVRFHREGTTLRVTLSGPEDPIFEQVVSLLSAPVRRVAFADHFSLSCDDLELSAQLLQSRNIRTVGMFRVLLNDTTAPSIVAILKLATEGITMQVTRSRALADPAAFITQLGTLAASSMNLHDFTVPFLDPEAFIGIPYLFWENYFNENLSNGTIDYVCTAVYGARIRR</sequence>
<dbReference type="Proteomes" id="UP001328107">
    <property type="component" value="Unassembled WGS sequence"/>
</dbReference>
<evidence type="ECO:0000313" key="2">
    <source>
        <dbReference type="Proteomes" id="UP001328107"/>
    </source>
</evidence>
<reference evidence="2" key="1">
    <citation type="submission" date="2022-10" db="EMBL/GenBank/DDBJ databases">
        <title>Genome assembly of Pristionchus species.</title>
        <authorList>
            <person name="Yoshida K."/>
            <person name="Sommer R.J."/>
        </authorList>
    </citation>
    <scope>NUCLEOTIDE SEQUENCE [LARGE SCALE GENOMIC DNA]</scope>
    <source>
        <strain evidence="2">RS5460</strain>
    </source>
</reference>
<dbReference type="EMBL" id="BTRK01000004">
    <property type="protein sequence ID" value="GMR45920.1"/>
    <property type="molecule type" value="Genomic_DNA"/>
</dbReference>
<comment type="caution">
    <text evidence="1">The sequence shown here is derived from an EMBL/GenBank/DDBJ whole genome shotgun (WGS) entry which is preliminary data.</text>
</comment>